<comment type="caution">
    <text evidence="3">The sequence shown here is derived from an EMBL/GenBank/DDBJ whole genome shotgun (WGS) entry which is preliminary data.</text>
</comment>
<evidence type="ECO:0000259" key="2">
    <source>
        <dbReference type="Pfam" id="PF23189"/>
    </source>
</evidence>
<dbReference type="PIRSF" id="PIRSF033271">
    <property type="entry name" value="UCP033271"/>
    <property type="match status" value="1"/>
</dbReference>
<gene>
    <name evidence="3" type="ORF">GXY80_11870</name>
</gene>
<reference evidence="3" key="2">
    <citation type="submission" date="2020-01" db="EMBL/GenBank/DDBJ databases">
        <authorList>
            <person name="Campanaro S."/>
        </authorList>
    </citation>
    <scope>NUCLEOTIDE SEQUENCE</scope>
    <source>
        <strain evidence="3">AS06rmzACSIP_7</strain>
    </source>
</reference>
<feature type="domain" description="UPF0261" evidence="1">
    <location>
        <begin position="3"/>
        <end position="177"/>
    </location>
</feature>
<name>A0A971M6N9_9BACT</name>
<feature type="domain" description="UPF0261" evidence="2">
    <location>
        <begin position="188"/>
        <end position="408"/>
    </location>
</feature>
<dbReference type="PANTHER" id="PTHR31862:SF1">
    <property type="entry name" value="UPF0261 DOMAIN PROTEIN (AFU_ORTHOLOGUE AFUA_1G10120)"/>
    <property type="match status" value="1"/>
</dbReference>
<organism evidence="3 4">
    <name type="scientific">Syntrophorhabdus aromaticivorans</name>
    <dbReference type="NCBI Taxonomy" id="328301"/>
    <lineage>
        <taxon>Bacteria</taxon>
        <taxon>Pseudomonadati</taxon>
        <taxon>Thermodesulfobacteriota</taxon>
        <taxon>Syntrophorhabdia</taxon>
        <taxon>Syntrophorhabdales</taxon>
        <taxon>Syntrophorhabdaceae</taxon>
        <taxon>Syntrophorhabdus</taxon>
    </lineage>
</organism>
<dbReference type="EMBL" id="JAAYEE010000217">
    <property type="protein sequence ID" value="NLW36156.1"/>
    <property type="molecule type" value="Genomic_DNA"/>
</dbReference>
<evidence type="ECO:0000313" key="4">
    <source>
        <dbReference type="Proteomes" id="UP000777265"/>
    </source>
</evidence>
<evidence type="ECO:0000259" key="1">
    <source>
        <dbReference type="Pfam" id="PF06792"/>
    </source>
</evidence>
<dbReference type="InterPro" id="IPR044122">
    <property type="entry name" value="UPF0261_N"/>
</dbReference>
<dbReference type="CDD" id="cd15488">
    <property type="entry name" value="Tm-1-like"/>
    <property type="match status" value="1"/>
</dbReference>
<protein>
    <submittedName>
        <fullName evidence="3">Uncharacterized protein</fullName>
    </submittedName>
</protein>
<dbReference type="Pfam" id="PF06792">
    <property type="entry name" value="UPF0261"/>
    <property type="match status" value="1"/>
</dbReference>
<proteinExistence type="predicted"/>
<dbReference type="Gene3D" id="3.40.50.12020">
    <property type="entry name" value="Uncharacterised protein family UPF0261, NN domain"/>
    <property type="match status" value="1"/>
</dbReference>
<dbReference type="InterPro" id="IPR051353">
    <property type="entry name" value="Tobamovirus_resist_UPF0261"/>
</dbReference>
<dbReference type="InterPro" id="IPR056778">
    <property type="entry name" value="UPF0261_C"/>
</dbReference>
<dbReference type="Gene3D" id="3.40.50.12030">
    <property type="entry name" value="Uncharacterised protein family UPF0261, NC domain"/>
    <property type="match status" value="1"/>
</dbReference>
<dbReference type="Pfam" id="PF23189">
    <property type="entry name" value="UPF0261_C"/>
    <property type="match status" value="1"/>
</dbReference>
<dbReference type="Proteomes" id="UP000777265">
    <property type="component" value="Unassembled WGS sequence"/>
</dbReference>
<dbReference type="AlphaFoldDB" id="A0A971M6N9"/>
<sequence length="416" mass="45742">MTTVLLLSSLDTREEESLLLKGLIQQNGCRVILMDISMGSHKEGVADYSAADVASEAGVTFEEISMSRDTNRNTDLLVKGAVKLARKLYGDGKIDGIAGLGGTSNTTLISLVMKEFPFGFPKLILSSSAAVPAYATKFIANRDVVMFYSCVEVNTLNRFVNDVLSRFAGLITGVLKTGRKGILQNGTAIGLSEFKFSERCTARVRGRIREKGFEIIPFSATGASDRIMEDMASNGLFQGILDLVPSGFSEALLGGNRSAGFDRLDRELSLGIPIIFTPCGFDMISCGPYERRFHDLYWKRKRIAARKLFIPDTYRVQARTTKKEMELIARVFSEKLDKAKSRVAVFIPLRGFSSLSTKGGPLYDPQADMVFIKTLRNTINKDAVEVVEMDCAIDDPEFADAIVDRFVTKISLPTAP</sequence>
<dbReference type="PANTHER" id="PTHR31862">
    <property type="entry name" value="UPF0261 DOMAIN PROTEIN (AFU_ORTHOLOGUE AFUA_1G10120)"/>
    <property type="match status" value="1"/>
</dbReference>
<dbReference type="InterPro" id="IPR008322">
    <property type="entry name" value="UPF0261"/>
</dbReference>
<evidence type="ECO:0000313" key="3">
    <source>
        <dbReference type="EMBL" id="NLW36156.1"/>
    </source>
</evidence>
<accession>A0A971M6N9</accession>
<reference evidence="3" key="1">
    <citation type="journal article" date="2020" name="Biotechnol. Biofuels">
        <title>New insights from the biogas microbiome by comprehensive genome-resolved metagenomics of nearly 1600 species originating from multiple anaerobic digesters.</title>
        <authorList>
            <person name="Campanaro S."/>
            <person name="Treu L."/>
            <person name="Rodriguez-R L.M."/>
            <person name="Kovalovszki A."/>
            <person name="Ziels R.M."/>
            <person name="Maus I."/>
            <person name="Zhu X."/>
            <person name="Kougias P.G."/>
            <person name="Basile A."/>
            <person name="Luo G."/>
            <person name="Schluter A."/>
            <person name="Konstantinidis K.T."/>
            <person name="Angelidaki I."/>
        </authorList>
    </citation>
    <scope>NUCLEOTIDE SEQUENCE</scope>
    <source>
        <strain evidence="3">AS06rmzACSIP_7</strain>
    </source>
</reference>